<feature type="repeat" description="WD" evidence="3">
    <location>
        <begin position="1329"/>
        <end position="1370"/>
    </location>
</feature>
<dbReference type="InterPro" id="IPR015943">
    <property type="entry name" value="WD40/YVTN_repeat-like_dom_sf"/>
</dbReference>
<evidence type="ECO:0000313" key="6">
    <source>
        <dbReference type="EMBL" id="MBR7826387.1"/>
    </source>
</evidence>
<name>A0A941E9M7_9ACTN</name>
<evidence type="ECO:0000256" key="4">
    <source>
        <dbReference type="SAM" id="Phobius"/>
    </source>
</evidence>
<evidence type="ECO:0000256" key="1">
    <source>
        <dbReference type="ARBA" id="ARBA00022574"/>
    </source>
</evidence>
<evidence type="ECO:0000313" key="7">
    <source>
        <dbReference type="Proteomes" id="UP000676325"/>
    </source>
</evidence>
<dbReference type="PANTHER" id="PTHR19879">
    <property type="entry name" value="TRANSCRIPTION INITIATION FACTOR TFIID"/>
    <property type="match status" value="1"/>
</dbReference>
<dbReference type="InterPro" id="IPR049052">
    <property type="entry name" value="nSTAND1"/>
</dbReference>
<keyword evidence="4" id="KW-1133">Transmembrane helix</keyword>
<sequence length="1442" mass="151020">MSMQEEGAQAPARARSAMRRALARAGGLRNAAGISLVAMLCAGALAPFATAVVALGPLALAGLGLAGNIGAEALADVLLKSIDTLRDGSAEDDPSEEALTGELASRLEEALSRADASGAALREATAQLLRESEAGRVVVEQIAAAEEGVRLTVAHGLTEVGRQFSEFAFLGSDIRDATLRIEASLREHRAEYRVESERMREQSLVLAQIREFLWQRDSASMPGTGASGPAWSGCPYLGLAAFTQHEAKIFYGRRTLTRQLCVALADRLSGGGVLIVTGASGSGKTSLLRAGLLPQLTRNALGPGSARWPCRVLTPTRQPLAELAAHLAEMSGQDARLVYNKLMLDPTTAAELAAVAAGAGRLLLIIDQFEELFTLVPPDPEGYAQRMRFIEAVNAISTVPVDSEEQAPGLVAIAVRGDFLDRALELPWQGPDPNVNLFTVRAMSSAELGEAINGPAAEAEVQVDPRLVEAVVHEAGDPRATTGLESGVLPLVSQAMASAWEYREGGVLTLAAYRRAGGLVDAVDRSAQSVYGSMNERRRAITQAVFYRLVLVVVDGEQRPVRRRCTRAELYQAAAGARGEVDAVIEAFARRRLLLLDREYVQIAHEVLLNAWNELRGWIESDLVDRVLYSQVVADAETWERERRDPAYLYRPGRIAEMDAVLARWAADPERAPFLPGTAEDFLDSGRTAARRAAHRRRLVIAVLSVLALLAGTSAIVAGVNASSARDSAAAAKAQHSVALSRQLAAEATGLDQTDPLLARQLAAASWAVSPTPQSTAAMASLLTEQEQDGMLIGHAGTIDTVAFNQTGSLLASGDNYGMLRLWDPSAGARHGSAIDTGSSGPGVLAIAFSPDGSLLATAEGNGAVRLWNAASGKPIATLGPADGAFAVEALAFNASGSILAVGGADGVRLWNPATRRQIGHTITMPVSNPEAHPVQSIALNPSGSLLATGSQDGAVRLWSTATQQEIGEAITPQTSTPGSVTLTVDVAFNPRGTVLATAVSGGVAQLWNPQNQRQIGPSISASADHAGMQLVAFDPAGGVLATADDAGVVRQWSTATGQELGTPMSVSPSAVHAIAYNPSGTEMAIAGGNGTLRLWNPITSRPVGASETADPFSTESDVTGDVLVSGGGGYAAHTWDPLTDLSYGPAISDTVDGGVWEDALDPSSRILATVDDRTTLHLWDIRTGHEIGSPLPLEGVGGTAAVTALVFSPDSQILAVFTSDGTMRLWNTSTRTAIGAPADAGDVTTDVAAAFNPSGTVLATIDDTGTVRLWDTLTQKEIGSPIDDSTRKTHGENSVAYSPDGSILAVGNGNGVVQLWDASADHEIAAPITVDHTGLFDLAFNPTGSLLATADYDGTVRLIDPKTGRQVGTPITADTDGDTVRVIFSYGGTRLLSLNQQGVLQSWDPNIWADPYNALCSEAGAVSASDWARYAPGEPEPAVCR</sequence>
<dbReference type="InterPro" id="IPR027417">
    <property type="entry name" value="P-loop_NTPase"/>
</dbReference>
<evidence type="ECO:0000259" key="5">
    <source>
        <dbReference type="Pfam" id="PF20703"/>
    </source>
</evidence>
<feature type="transmembrane region" description="Helical" evidence="4">
    <location>
        <begin position="21"/>
        <end position="45"/>
    </location>
</feature>
<dbReference type="PROSITE" id="PS50082">
    <property type="entry name" value="WD_REPEATS_2"/>
    <property type="match status" value="8"/>
</dbReference>
<comment type="caution">
    <text evidence="6">The sequence shown here is derived from an EMBL/GenBank/DDBJ whole genome shotgun (WGS) entry which is preliminary data.</text>
</comment>
<feature type="domain" description="Novel STAND NTPase 1" evidence="5">
    <location>
        <begin position="235"/>
        <end position="646"/>
    </location>
</feature>
<reference evidence="6" key="1">
    <citation type="submission" date="2021-04" db="EMBL/GenBank/DDBJ databases">
        <title>Genome based classification of Actinospica acidithermotolerans sp. nov., an actinobacterium isolated from an Indonesian hot spring.</title>
        <authorList>
            <person name="Kusuma A.B."/>
            <person name="Putra K.E."/>
            <person name="Nafisah S."/>
            <person name="Loh J."/>
            <person name="Nouioui I."/>
            <person name="Goodfellow M."/>
        </authorList>
    </citation>
    <scope>NUCLEOTIDE SEQUENCE</scope>
    <source>
        <strain evidence="6">MGRD01-02</strain>
    </source>
</reference>
<feature type="repeat" description="WD" evidence="3">
    <location>
        <begin position="1196"/>
        <end position="1237"/>
    </location>
</feature>
<dbReference type="InterPro" id="IPR011047">
    <property type="entry name" value="Quinoprotein_ADH-like_sf"/>
</dbReference>
<dbReference type="SUPFAM" id="SSF50998">
    <property type="entry name" value="Quinoprotein alcohol dehydrogenase-like"/>
    <property type="match status" value="1"/>
</dbReference>
<evidence type="ECO:0000256" key="3">
    <source>
        <dbReference type="PROSITE-ProRule" id="PRU00221"/>
    </source>
</evidence>
<dbReference type="PANTHER" id="PTHR19879:SF9">
    <property type="entry name" value="TRANSCRIPTION INITIATION FACTOR TFIID SUBUNIT 5"/>
    <property type="match status" value="1"/>
</dbReference>
<keyword evidence="4" id="KW-0472">Membrane</keyword>
<dbReference type="InterPro" id="IPR019775">
    <property type="entry name" value="WD40_repeat_CS"/>
</dbReference>
<feature type="repeat" description="WD" evidence="3">
    <location>
        <begin position="792"/>
        <end position="824"/>
    </location>
</feature>
<organism evidence="6 7">
    <name type="scientific">Actinospica acidithermotolerans</name>
    <dbReference type="NCBI Taxonomy" id="2828514"/>
    <lineage>
        <taxon>Bacteria</taxon>
        <taxon>Bacillati</taxon>
        <taxon>Actinomycetota</taxon>
        <taxon>Actinomycetes</taxon>
        <taxon>Catenulisporales</taxon>
        <taxon>Actinospicaceae</taxon>
        <taxon>Actinospica</taxon>
    </lineage>
</organism>
<dbReference type="SUPFAM" id="SSF52540">
    <property type="entry name" value="P-loop containing nucleoside triphosphate hydrolases"/>
    <property type="match status" value="1"/>
</dbReference>
<gene>
    <name evidence="6" type="ORF">KDK95_08745</name>
</gene>
<proteinExistence type="predicted"/>
<evidence type="ECO:0000256" key="2">
    <source>
        <dbReference type="ARBA" id="ARBA00022737"/>
    </source>
</evidence>
<feature type="repeat" description="WD" evidence="3">
    <location>
        <begin position="1295"/>
        <end position="1327"/>
    </location>
</feature>
<feature type="repeat" description="WD" evidence="3">
    <location>
        <begin position="928"/>
        <end position="969"/>
    </location>
</feature>
<dbReference type="SMART" id="SM00320">
    <property type="entry name" value="WD40"/>
    <property type="match status" value="12"/>
</dbReference>
<accession>A0A941E9M7</accession>
<keyword evidence="1 3" id="KW-0853">WD repeat</keyword>
<keyword evidence="2" id="KW-0677">Repeat</keyword>
<protein>
    <submittedName>
        <fullName evidence="6">WD40 repeat domain-containing protein</fullName>
    </submittedName>
</protein>
<keyword evidence="7" id="KW-1185">Reference proteome</keyword>
<dbReference type="Proteomes" id="UP000676325">
    <property type="component" value="Unassembled WGS sequence"/>
</dbReference>
<dbReference type="EMBL" id="JAGSOH010000016">
    <property type="protein sequence ID" value="MBR7826387.1"/>
    <property type="molecule type" value="Genomic_DNA"/>
</dbReference>
<dbReference type="CDD" id="cd00200">
    <property type="entry name" value="WD40"/>
    <property type="match status" value="2"/>
</dbReference>
<feature type="repeat" description="WD" evidence="3">
    <location>
        <begin position="1251"/>
        <end position="1281"/>
    </location>
</feature>
<dbReference type="Gene3D" id="2.130.10.10">
    <property type="entry name" value="YVTN repeat-like/Quinoprotein amine dehydrogenase"/>
    <property type="match status" value="5"/>
</dbReference>
<feature type="repeat" description="WD" evidence="3">
    <location>
        <begin position="1065"/>
        <end position="1097"/>
    </location>
</feature>
<feature type="repeat" description="WD" evidence="3">
    <location>
        <begin position="844"/>
        <end position="878"/>
    </location>
</feature>
<dbReference type="PROSITE" id="PS50294">
    <property type="entry name" value="WD_REPEATS_REGION"/>
    <property type="match status" value="4"/>
</dbReference>
<dbReference type="PROSITE" id="PS00678">
    <property type="entry name" value="WD_REPEATS_1"/>
    <property type="match status" value="1"/>
</dbReference>
<keyword evidence="4" id="KW-0812">Transmembrane</keyword>
<dbReference type="RefSeq" id="WP_212517535.1">
    <property type="nucleotide sequence ID" value="NZ_JAGSOH010000016.1"/>
</dbReference>
<dbReference type="Pfam" id="PF00400">
    <property type="entry name" value="WD40"/>
    <property type="match status" value="8"/>
</dbReference>
<dbReference type="Pfam" id="PF20703">
    <property type="entry name" value="nSTAND1"/>
    <property type="match status" value="1"/>
</dbReference>
<dbReference type="InterPro" id="IPR001680">
    <property type="entry name" value="WD40_rpt"/>
</dbReference>